<evidence type="ECO:0000313" key="2">
    <source>
        <dbReference type="EMBL" id="MDH6065269.1"/>
    </source>
</evidence>
<accession>A0AA43H0L9</accession>
<dbReference type="Pfam" id="PF05120">
    <property type="entry name" value="GvpG"/>
    <property type="match status" value="1"/>
</dbReference>
<name>A0AA43H0L9_9CYAN</name>
<dbReference type="RefSeq" id="WP_280652066.1">
    <property type="nucleotide sequence ID" value="NZ_JANQDL010000103.1"/>
</dbReference>
<dbReference type="EMBL" id="JANQDL010000103">
    <property type="protein sequence ID" value="MDH6065269.1"/>
    <property type="molecule type" value="Genomic_DNA"/>
</dbReference>
<sequence length="113" mass="12827">MLLKALLTPIMGPISGVVWIAEQIQERANTEFDEQENLNKQLLALQLSFDMGEISEEEYEAQEEEILLRMQALEAESREDEALEEEPQSTVQFEQDGDSDVQGEETPDLVLLS</sequence>
<dbReference type="Proteomes" id="UP001159370">
    <property type="component" value="Unassembled WGS sequence"/>
</dbReference>
<protein>
    <submittedName>
        <fullName evidence="2">Gas vesicle protein GvpG</fullName>
    </submittedName>
</protein>
<feature type="compositionally biased region" description="Acidic residues" evidence="1">
    <location>
        <begin position="77"/>
        <end position="87"/>
    </location>
</feature>
<organism evidence="2 3">
    <name type="scientific">Umezakia ovalisporum FSS-62</name>
    <dbReference type="NCBI Taxonomy" id="2971776"/>
    <lineage>
        <taxon>Bacteria</taxon>
        <taxon>Bacillati</taxon>
        <taxon>Cyanobacteriota</taxon>
        <taxon>Cyanophyceae</taxon>
        <taxon>Nostocales</taxon>
        <taxon>Nodulariaceae</taxon>
        <taxon>Umezakia</taxon>
    </lineage>
</organism>
<reference evidence="2 3" key="1">
    <citation type="journal article" date="2023" name="J. Phycol.">
        <title>Chrysosporum ovalisporum is synonymous with the true-branching cyanobacterium Umezakia natans (Nostocales/Aphanizomenonaceae).</title>
        <authorList>
            <person name="McGregor G.B."/>
            <person name="Sendall B.C."/>
            <person name="Niiyama Y."/>
            <person name="Tuji A."/>
            <person name="Willis A."/>
        </authorList>
    </citation>
    <scope>NUCLEOTIDE SEQUENCE [LARGE SCALE GENOMIC DNA]</scope>
    <source>
        <strain evidence="2 3">FSS-62</strain>
    </source>
</reference>
<evidence type="ECO:0000256" key="1">
    <source>
        <dbReference type="SAM" id="MobiDB-lite"/>
    </source>
</evidence>
<feature type="region of interest" description="Disordered" evidence="1">
    <location>
        <begin position="74"/>
        <end position="113"/>
    </location>
</feature>
<dbReference type="AlphaFoldDB" id="A0AA43H0L9"/>
<proteinExistence type="predicted"/>
<evidence type="ECO:0000313" key="3">
    <source>
        <dbReference type="Proteomes" id="UP001159370"/>
    </source>
</evidence>
<dbReference type="GeneID" id="83684849"/>
<feature type="compositionally biased region" description="Acidic residues" evidence="1">
    <location>
        <begin position="95"/>
        <end position="107"/>
    </location>
</feature>
<dbReference type="InterPro" id="IPR007804">
    <property type="entry name" value="GvpG"/>
</dbReference>
<gene>
    <name evidence="2" type="ORF">NWP23_16205</name>
</gene>
<comment type="caution">
    <text evidence="2">The sequence shown here is derived from an EMBL/GenBank/DDBJ whole genome shotgun (WGS) entry which is preliminary data.</text>
</comment>